<dbReference type="Proteomes" id="UP000005239">
    <property type="component" value="Unassembled WGS sequence"/>
</dbReference>
<reference evidence="2" key="1">
    <citation type="journal article" date="2008" name="Nat. Genet.">
        <title>The Pristionchus pacificus genome provides a unique perspective on nematode lifestyle and parasitism.</title>
        <authorList>
            <person name="Dieterich C."/>
            <person name="Clifton S.W."/>
            <person name="Schuster L.N."/>
            <person name="Chinwalla A."/>
            <person name="Delehaunty K."/>
            <person name="Dinkelacker I."/>
            <person name="Fulton L."/>
            <person name="Fulton R."/>
            <person name="Godfrey J."/>
            <person name="Minx P."/>
            <person name="Mitreva M."/>
            <person name="Roeseler W."/>
            <person name="Tian H."/>
            <person name="Witte H."/>
            <person name="Yang S.P."/>
            <person name="Wilson R.K."/>
            <person name="Sommer R.J."/>
        </authorList>
    </citation>
    <scope>NUCLEOTIDE SEQUENCE [LARGE SCALE GENOMIC DNA]</scope>
    <source>
        <strain evidence="2">PS312</strain>
    </source>
</reference>
<organism evidence="1 2">
    <name type="scientific">Pristionchus pacificus</name>
    <name type="common">Parasitic nematode worm</name>
    <dbReference type="NCBI Taxonomy" id="54126"/>
    <lineage>
        <taxon>Eukaryota</taxon>
        <taxon>Metazoa</taxon>
        <taxon>Ecdysozoa</taxon>
        <taxon>Nematoda</taxon>
        <taxon>Chromadorea</taxon>
        <taxon>Rhabditida</taxon>
        <taxon>Rhabditina</taxon>
        <taxon>Diplogasteromorpha</taxon>
        <taxon>Diplogasteroidea</taxon>
        <taxon>Neodiplogasteridae</taxon>
        <taxon>Pristionchus</taxon>
    </lineage>
</organism>
<gene>
    <name evidence="1" type="primary">WBGene00110508</name>
</gene>
<proteinExistence type="predicted"/>
<dbReference type="EnsemblMetazoa" id="PPA20954.1">
    <property type="protein sequence ID" value="PPA20954.1"/>
    <property type="gene ID" value="WBGene00110508"/>
</dbReference>
<dbReference type="AlphaFoldDB" id="A0A2A6B6T3"/>
<accession>A0A8R1UF73</accession>
<keyword evidence="2" id="KW-1185">Reference proteome</keyword>
<protein>
    <submittedName>
        <fullName evidence="1">Uncharacterized protein</fullName>
    </submittedName>
</protein>
<sequence>MICFEFLNFKSALLEKLDLAFTGVLLISGVLTFPPALFVYYRILTLHTFKHQFLMKLFVFNGAMHGHFIYQFSLYSSFLFSLAICIPIVFSGFRYFEIEVGDGVFAYVPGGVEGSAAYYLPSQIHQLGFAIITLFINLLTCIVLMTIRREFQAQSRSRPEQGLLFSSFCSTFVHILNDAVLLVVFSTGFVALSYSITLFIAISTTLPFWTMIGFAHTMRRAVLSGTAFESLSSTGGWATQSQSNHTPRPQTSRT</sequence>
<evidence type="ECO:0000313" key="2">
    <source>
        <dbReference type="Proteomes" id="UP000005239"/>
    </source>
</evidence>
<evidence type="ECO:0000313" key="1">
    <source>
        <dbReference type="EnsemblMetazoa" id="PPA20954.1"/>
    </source>
</evidence>
<reference evidence="1" key="2">
    <citation type="submission" date="2022-06" db="UniProtKB">
        <authorList>
            <consortium name="EnsemblMetazoa"/>
        </authorList>
    </citation>
    <scope>IDENTIFICATION</scope>
    <source>
        <strain evidence="1">PS312</strain>
    </source>
</reference>
<accession>A0A2A6B6T3</accession>
<name>A0A2A6B6T3_PRIPA</name>